<dbReference type="Proteomes" id="UP000253226">
    <property type="component" value="Unassembled WGS sequence"/>
</dbReference>
<evidence type="ECO:0008006" key="3">
    <source>
        <dbReference type="Google" id="ProtNLM"/>
    </source>
</evidence>
<gene>
    <name evidence="1" type="ORF">TH19_07910</name>
</gene>
<reference evidence="1 2" key="1">
    <citation type="submission" date="2014-07" db="EMBL/GenBank/DDBJ databases">
        <title>Draft genome sequence of Thalassospira profundimaris 35.</title>
        <authorList>
            <person name="Lai Q."/>
            <person name="Shao Z."/>
        </authorList>
    </citation>
    <scope>NUCLEOTIDE SEQUENCE [LARGE SCALE GENOMIC DNA]</scope>
    <source>
        <strain evidence="1 2">35</strain>
    </source>
</reference>
<dbReference type="EMBL" id="JPWF01000004">
    <property type="protein sequence ID" value="RCK37935.1"/>
    <property type="molecule type" value="Genomic_DNA"/>
</dbReference>
<sequence>MSLPLTDNIFATRCQRLARSIADDLSTRQCQEGNFPLPEFYAKAFACALWSRLDRKDYSDNIERALNALRMEIPDRTYHREFIDYALHAIPELSEPERSSILKSTKNQSPDVANWQILQRINRKTKSASRFNRLVDTLHQAFIRFRYWRDPIFLDRPGCFSAQYHAFCAALLSQNPRKADQEIAQNATQLIAKMTGSHGYANLLGRGAGQSFGAVCALYLLVKYGFHIQADAILSRIEETIQRAGTLPLNLLSPGPLPNNPGPANPATPGWYSYNRHDDYLAFAGFWLLRISELPVAAAAHPQPQPQPSSSPMIFLKSSPHYDAQMVLKGARSFDISPSPVVVSGHGPKARLLLPPTGGEQDQQSLYGPASIPLPAMPDGQVAKFQSATRLANNRVEITFSLAGKKGRRIIQFDDNRITIQDICEGASPEKPDMLRLLIDHRLMLTRLSECELIIEEPGIRLCCDQVISIDNKDAFTAAGAAQRITVKNTDQATLSISWENAHV</sequence>
<name>A0A367W915_9PROT</name>
<organism evidence="1 2">
    <name type="scientific">Thalassospira profundimaris</name>
    <dbReference type="NCBI Taxonomy" id="502049"/>
    <lineage>
        <taxon>Bacteria</taxon>
        <taxon>Pseudomonadati</taxon>
        <taxon>Pseudomonadota</taxon>
        <taxon>Alphaproteobacteria</taxon>
        <taxon>Rhodospirillales</taxon>
        <taxon>Thalassospiraceae</taxon>
        <taxon>Thalassospira</taxon>
    </lineage>
</organism>
<evidence type="ECO:0000313" key="1">
    <source>
        <dbReference type="EMBL" id="RCK37935.1"/>
    </source>
</evidence>
<evidence type="ECO:0000313" key="2">
    <source>
        <dbReference type="Proteomes" id="UP000253226"/>
    </source>
</evidence>
<accession>A0A367W915</accession>
<proteinExistence type="predicted"/>
<comment type="caution">
    <text evidence="1">The sequence shown here is derived from an EMBL/GenBank/DDBJ whole genome shotgun (WGS) entry which is preliminary data.</text>
</comment>
<protein>
    <recommendedName>
        <fullName evidence="3">Heparinase</fullName>
    </recommendedName>
</protein>
<dbReference type="RefSeq" id="WP_114101739.1">
    <property type="nucleotide sequence ID" value="NZ_JPWF01000004.1"/>
</dbReference>
<dbReference type="AlphaFoldDB" id="A0A367W915"/>
<dbReference type="OrthoDB" id="7328236at2"/>